<proteinExistence type="predicted"/>
<dbReference type="InterPro" id="IPR029058">
    <property type="entry name" value="AB_hydrolase_fold"/>
</dbReference>
<dbReference type="KEGG" id="slaa:EUU25_15050"/>
<dbReference type="PANTHER" id="PTHR48081:SF8">
    <property type="entry name" value="ALPHA_BETA HYDROLASE FOLD-3 DOMAIN-CONTAINING PROTEIN-RELATED"/>
    <property type="match status" value="1"/>
</dbReference>
<evidence type="ECO:0000313" key="4">
    <source>
        <dbReference type="EMBL" id="QGY81816.1"/>
    </source>
</evidence>
<dbReference type="Pfam" id="PF07859">
    <property type="entry name" value="Abhydrolase_3"/>
    <property type="match status" value="1"/>
</dbReference>
<dbReference type="PANTHER" id="PTHR48081">
    <property type="entry name" value="AB HYDROLASE SUPERFAMILY PROTEIN C4A8.06C"/>
    <property type="match status" value="1"/>
</dbReference>
<keyword evidence="5" id="KW-1185">Reference proteome</keyword>
<organism evidence="4 5">
    <name type="scientific">Sphingorhabdus lacus</name>
    <dbReference type="NCBI Taxonomy" id="392610"/>
    <lineage>
        <taxon>Bacteria</taxon>
        <taxon>Pseudomonadati</taxon>
        <taxon>Pseudomonadota</taxon>
        <taxon>Alphaproteobacteria</taxon>
        <taxon>Sphingomonadales</taxon>
        <taxon>Sphingomonadaceae</taxon>
        <taxon>Sphingorhabdus</taxon>
    </lineage>
</organism>
<sequence>MIRTTGARTIPPSPFSPKSKKNMKRNWPPQQRRHPPPAGNRESKMPSFIASLTGFVLRTTGIYRKLFTGGPQFQTNIAKSRAQPTPEPDAKARGSVHVAHTEFAGRTVWTLAPKDREPTAHILYWHGGGYVYPAAAVHWDFLAHMAKVHGWSVTAPLYPLAPESNAEKATQWAMDFTRAYTDGLGGKAFVMGGDSAGGGLAAAVAQMARDTGCAQARALILICPWLNLDPAHPEQAQIEPRDGILTISGITDAGRIYAGNVPLTDMRCSPLFGSWDNLPPILAFGGGNDILVTDARALKAKHPTVAYRELAGMLHDWPIFTFRESRAAQADMAAFAASALT</sequence>
<gene>
    <name evidence="4" type="ORF">EUU25_15050</name>
</gene>
<dbReference type="GO" id="GO:0016787">
    <property type="term" value="F:hydrolase activity"/>
    <property type="evidence" value="ECO:0007669"/>
    <property type="project" value="UniProtKB-KW"/>
</dbReference>
<feature type="region of interest" description="Disordered" evidence="2">
    <location>
        <begin position="1"/>
        <end position="44"/>
    </location>
</feature>
<dbReference type="SUPFAM" id="SSF53474">
    <property type="entry name" value="alpha/beta-Hydrolases"/>
    <property type="match status" value="1"/>
</dbReference>
<evidence type="ECO:0000313" key="5">
    <source>
        <dbReference type="Proteomes" id="UP000428803"/>
    </source>
</evidence>
<dbReference type="InterPro" id="IPR013094">
    <property type="entry name" value="AB_hydrolase_3"/>
</dbReference>
<evidence type="ECO:0000256" key="1">
    <source>
        <dbReference type="ARBA" id="ARBA00022801"/>
    </source>
</evidence>
<reference evidence="5" key="1">
    <citation type="submission" date="2019-01" db="EMBL/GenBank/DDBJ databases">
        <title>Sphingorhabdus lacus sp.nov., isolated from an oligotrophic freshwater lake.</title>
        <authorList>
            <person name="Park M."/>
        </authorList>
    </citation>
    <scope>NUCLEOTIDE SEQUENCE [LARGE SCALE GENOMIC DNA]</scope>
    <source>
        <strain evidence="5">IMCC1753</strain>
    </source>
</reference>
<evidence type="ECO:0000256" key="2">
    <source>
        <dbReference type="SAM" id="MobiDB-lite"/>
    </source>
</evidence>
<keyword evidence="1 4" id="KW-0378">Hydrolase</keyword>
<evidence type="ECO:0000259" key="3">
    <source>
        <dbReference type="Pfam" id="PF07859"/>
    </source>
</evidence>
<dbReference type="InterPro" id="IPR050300">
    <property type="entry name" value="GDXG_lipolytic_enzyme"/>
</dbReference>
<name>A0A6I6LCN0_9SPHN</name>
<dbReference type="Proteomes" id="UP000428803">
    <property type="component" value="Chromosome"/>
</dbReference>
<dbReference type="AlphaFoldDB" id="A0A6I6LCN0"/>
<feature type="domain" description="Alpha/beta hydrolase fold-3" evidence="3">
    <location>
        <begin position="122"/>
        <end position="317"/>
    </location>
</feature>
<dbReference type="Gene3D" id="3.40.50.1820">
    <property type="entry name" value="alpha/beta hydrolase"/>
    <property type="match status" value="1"/>
</dbReference>
<protein>
    <submittedName>
        <fullName evidence="4">Steryl acetyl hydrolase</fullName>
    </submittedName>
</protein>
<dbReference type="EMBL" id="CP035733">
    <property type="protein sequence ID" value="QGY81816.1"/>
    <property type="molecule type" value="Genomic_DNA"/>
</dbReference>
<accession>A0A6I6LCN0</accession>